<dbReference type="STRING" id="573508.A0A1E3B1M2"/>
<keyword evidence="3" id="KW-1185">Reference proteome</keyword>
<organism evidence="2 3">
    <name type="scientific">Aspergillus cristatus</name>
    <name type="common">Chinese Fuzhuan brick tea-fermentation fungus</name>
    <name type="synonym">Eurotium cristatum</name>
    <dbReference type="NCBI Taxonomy" id="573508"/>
    <lineage>
        <taxon>Eukaryota</taxon>
        <taxon>Fungi</taxon>
        <taxon>Dikarya</taxon>
        <taxon>Ascomycota</taxon>
        <taxon>Pezizomycotina</taxon>
        <taxon>Eurotiomycetes</taxon>
        <taxon>Eurotiomycetidae</taxon>
        <taxon>Eurotiales</taxon>
        <taxon>Aspergillaceae</taxon>
        <taxon>Aspergillus</taxon>
        <taxon>Aspergillus subgen. Aspergillus</taxon>
    </lineage>
</organism>
<dbReference type="EMBL" id="JXNT01000021">
    <property type="protein sequence ID" value="ODM14825.1"/>
    <property type="molecule type" value="Genomic_DNA"/>
</dbReference>
<reference evidence="2 3" key="1">
    <citation type="journal article" date="2016" name="BMC Genomics">
        <title>Comparative genomic and transcriptomic analyses of the Fuzhuan brick tea-fermentation fungus Aspergillus cristatus.</title>
        <authorList>
            <person name="Ge Y."/>
            <person name="Wang Y."/>
            <person name="Liu Y."/>
            <person name="Tan Y."/>
            <person name="Ren X."/>
            <person name="Zhang X."/>
            <person name="Hyde K.D."/>
            <person name="Liu Y."/>
            <person name="Liu Z."/>
        </authorList>
    </citation>
    <scope>NUCLEOTIDE SEQUENCE [LARGE SCALE GENOMIC DNA]</scope>
    <source>
        <strain evidence="2 3">GZAAS20.1005</strain>
    </source>
</reference>
<sequence length="326" mass="37194">MAPRLALSKIQLICDMFKSDELLKVSQIADAAECSRESVYYILSNLRQLNSARAPPIRAGRQRTITPLMLEALCDRLLEKPGLDLDEMAVFLWDQFHIHVTTCSISRALTSIGWSKKTAKQKAKERSPDLRDSYVHYLSDFHSYQLVYVDESGCDKRIGFRRTGWSPLGVAQIQVSKVHRDQRYQILPAYAQDGIILSRVFQGSTDAAVFGDFIEQLLQYCGKWPEPKSVLIMDNASFHHSDQIEEMCYKAGVKLVYLPPYSPDLNPIEEFFAELKAFIKREWRSYEENPGQGFNSFLEWCANVVGAREKSAKGHFEHAGVSIEEI</sequence>
<dbReference type="PANTHER" id="PTHR46564:SF1">
    <property type="entry name" value="TRANSPOSASE"/>
    <property type="match status" value="1"/>
</dbReference>
<evidence type="ECO:0000259" key="1">
    <source>
        <dbReference type="Pfam" id="PF13358"/>
    </source>
</evidence>
<dbReference type="InterPro" id="IPR047655">
    <property type="entry name" value="Transpos_IS630-like"/>
</dbReference>
<dbReference type="InterPro" id="IPR038717">
    <property type="entry name" value="Tc1-like_DDE_dom"/>
</dbReference>
<dbReference type="Pfam" id="PF13358">
    <property type="entry name" value="DDE_3"/>
    <property type="match status" value="1"/>
</dbReference>
<evidence type="ECO:0000313" key="3">
    <source>
        <dbReference type="Proteomes" id="UP000094569"/>
    </source>
</evidence>
<gene>
    <name evidence="2" type="ORF">SI65_09819</name>
</gene>
<dbReference type="AlphaFoldDB" id="A0A1E3B1M2"/>
<dbReference type="InterPro" id="IPR036397">
    <property type="entry name" value="RNaseH_sf"/>
</dbReference>
<accession>A0A1E3B1M2</accession>
<name>A0A1E3B1M2_ASPCR</name>
<dbReference type="Proteomes" id="UP000094569">
    <property type="component" value="Unassembled WGS sequence"/>
</dbReference>
<dbReference type="OrthoDB" id="4474262at2759"/>
<dbReference type="PANTHER" id="PTHR46564">
    <property type="entry name" value="TRANSPOSASE"/>
    <property type="match status" value="1"/>
</dbReference>
<dbReference type="GO" id="GO:0003676">
    <property type="term" value="F:nucleic acid binding"/>
    <property type="evidence" value="ECO:0007669"/>
    <property type="project" value="InterPro"/>
</dbReference>
<dbReference type="InterPro" id="IPR009057">
    <property type="entry name" value="Homeodomain-like_sf"/>
</dbReference>
<feature type="domain" description="Tc1-like transposase DDE" evidence="1">
    <location>
        <begin position="145"/>
        <end position="285"/>
    </location>
</feature>
<proteinExistence type="predicted"/>
<protein>
    <recommendedName>
        <fullName evidence="1">Tc1-like transposase DDE domain-containing protein</fullName>
    </recommendedName>
</protein>
<dbReference type="VEuPathDB" id="FungiDB:SI65_09819"/>
<dbReference type="SUPFAM" id="SSF46689">
    <property type="entry name" value="Homeodomain-like"/>
    <property type="match status" value="1"/>
</dbReference>
<comment type="caution">
    <text evidence="2">The sequence shown here is derived from an EMBL/GenBank/DDBJ whole genome shotgun (WGS) entry which is preliminary data.</text>
</comment>
<evidence type="ECO:0000313" key="2">
    <source>
        <dbReference type="EMBL" id="ODM14825.1"/>
    </source>
</evidence>
<dbReference type="NCBIfam" id="NF033545">
    <property type="entry name" value="transpos_IS630"/>
    <property type="match status" value="1"/>
</dbReference>
<dbReference type="SUPFAM" id="SSF53098">
    <property type="entry name" value="Ribonuclease H-like"/>
    <property type="match status" value="1"/>
</dbReference>
<dbReference type="Gene3D" id="3.30.420.10">
    <property type="entry name" value="Ribonuclease H-like superfamily/Ribonuclease H"/>
    <property type="match status" value="1"/>
</dbReference>
<dbReference type="InterPro" id="IPR012337">
    <property type="entry name" value="RNaseH-like_sf"/>
</dbReference>